<feature type="compositionally biased region" description="Polar residues" evidence="2">
    <location>
        <begin position="83"/>
        <end position="93"/>
    </location>
</feature>
<feature type="region of interest" description="Disordered" evidence="2">
    <location>
        <begin position="83"/>
        <end position="102"/>
    </location>
</feature>
<dbReference type="OrthoDB" id="6382855at2759"/>
<name>A0A5B7HWN0_PORTR</name>
<keyword evidence="1" id="KW-0175">Coiled coil</keyword>
<reference evidence="3 4" key="1">
    <citation type="submission" date="2019-05" db="EMBL/GenBank/DDBJ databases">
        <title>Another draft genome of Portunus trituberculatus and its Hox gene families provides insights of decapod evolution.</title>
        <authorList>
            <person name="Jeong J.-H."/>
            <person name="Song I."/>
            <person name="Kim S."/>
            <person name="Choi T."/>
            <person name="Kim D."/>
            <person name="Ryu S."/>
            <person name="Kim W."/>
        </authorList>
    </citation>
    <scope>NUCLEOTIDE SEQUENCE [LARGE SCALE GENOMIC DNA]</scope>
    <source>
        <tissue evidence="3">Muscle</tissue>
    </source>
</reference>
<sequence>MDHILPSDDWDLDCLLQEAFISLPDTCTDDASSSRAKLQNLHHPATLHYPGATPPPGHSSPTPQLMLAPEVNLTSWHQLLPPQVSSDAASQAPPSLPLQDPSHTQDIFHQAHFALAPPHTPSPGLYGAQSLPQASQGLNQAPQRVPQEPQSPWALQDAPGMQQMPLGLGHEVPGDFPLPPSPVEVLRQSKAGVSGAGSAPASLARQGASRRGRRASHTPREKLYQRTERFEDPVKEKKRQDAINSKKNRDRRAKELNDLRVKVDRFTKHRDNLLQEVHNLRQREANLLCQLDNAPTSPAHHRALSPAHPFPPSPAPTPEQATTPFTPSTPSPLHPASASPPPYHAHHIILTSPHMPPTPPSAHPAEKKPGQ</sequence>
<evidence type="ECO:0008006" key="5">
    <source>
        <dbReference type="Google" id="ProtNLM"/>
    </source>
</evidence>
<feature type="region of interest" description="Disordered" evidence="2">
    <location>
        <begin position="115"/>
        <end position="166"/>
    </location>
</feature>
<feature type="compositionally biased region" description="Low complexity" evidence="2">
    <location>
        <begin position="191"/>
        <end position="207"/>
    </location>
</feature>
<feature type="compositionally biased region" description="Pro residues" evidence="2">
    <location>
        <begin position="327"/>
        <end position="343"/>
    </location>
</feature>
<gene>
    <name evidence="3" type="ORF">E2C01_068621</name>
</gene>
<feature type="compositionally biased region" description="Basic residues" evidence="2">
    <location>
        <begin position="208"/>
        <end position="217"/>
    </location>
</feature>
<feature type="compositionally biased region" description="Polar residues" evidence="2">
    <location>
        <begin position="130"/>
        <end position="142"/>
    </location>
</feature>
<evidence type="ECO:0000313" key="3">
    <source>
        <dbReference type="EMBL" id="MPC74265.1"/>
    </source>
</evidence>
<feature type="compositionally biased region" description="Pro residues" evidence="2">
    <location>
        <begin position="308"/>
        <end position="317"/>
    </location>
</feature>
<feature type="region of interest" description="Disordered" evidence="2">
    <location>
        <begin position="45"/>
        <end position="65"/>
    </location>
</feature>
<dbReference type="EMBL" id="VSRR010038585">
    <property type="protein sequence ID" value="MPC74265.1"/>
    <property type="molecule type" value="Genomic_DNA"/>
</dbReference>
<organism evidence="3 4">
    <name type="scientific">Portunus trituberculatus</name>
    <name type="common">Swimming crab</name>
    <name type="synonym">Neptunus trituberculatus</name>
    <dbReference type="NCBI Taxonomy" id="210409"/>
    <lineage>
        <taxon>Eukaryota</taxon>
        <taxon>Metazoa</taxon>
        <taxon>Ecdysozoa</taxon>
        <taxon>Arthropoda</taxon>
        <taxon>Crustacea</taxon>
        <taxon>Multicrustacea</taxon>
        <taxon>Malacostraca</taxon>
        <taxon>Eumalacostraca</taxon>
        <taxon>Eucarida</taxon>
        <taxon>Decapoda</taxon>
        <taxon>Pleocyemata</taxon>
        <taxon>Brachyura</taxon>
        <taxon>Eubrachyura</taxon>
        <taxon>Portunoidea</taxon>
        <taxon>Portunidae</taxon>
        <taxon>Portuninae</taxon>
        <taxon>Portunus</taxon>
    </lineage>
</organism>
<keyword evidence="4" id="KW-1185">Reference proteome</keyword>
<accession>A0A5B7HWN0</accession>
<evidence type="ECO:0000256" key="1">
    <source>
        <dbReference type="SAM" id="Coils"/>
    </source>
</evidence>
<proteinExistence type="predicted"/>
<feature type="coiled-coil region" evidence="1">
    <location>
        <begin position="256"/>
        <end position="290"/>
    </location>
</feature>
<feature type="region of interest" description="Disordered" evidence="2">
    <location>
        <begin position="191"/>
        <end position="253"/>
    </location>
</feature>
<comment type="caution">
    <text evidence="3">The sequence shown here is derived from an EMBL/GenBank/DDBJ whole genome shotgun (WGS) entry which is preliminary data.</text>
</comment>
<feature type="region of interest" description="Disordered" evidence="2">
    <location>
        <begin position="294"/>
        <end position="371"/>
    </location>
</feature>
<evidence type="ECO:0000256" key="2">
    <source>
        <dbReference type="SAM" id="MobiDB-lite"/>
    </source>
</evidence>
<dbReference type="AlphaFoldDB" id="A0A5B7HWN0"/>
<evidence type="ECO:0000313" key="4">
    <source>
        <dbReference type="Proteomes" id="UP000324222"/>
    </source>
</evidence>
<feature type="compositionally biased region" description="Basic and acidic residues" evidence="2">
    <location>
        <begin position="218"/>
        <end position="241"/>
    </location>
</feature>
<dbReference type="Proteomes" id="UP000324222">
    <property type="component" value="Unassembled WGS sequence"/>
</dbReference>
<protein>
    <recommendedName>
        <fullName evidence="5">BZIP domain-containing protein</fullName>
    </recommendedName>
</protein>